<protein>
    <submittedName>
        <fullName evidence="2">Membrane protein</fullName>
    </submittedName>
</protein>
<keyword evidence="1" id="KW-0812">Transmembrane</keyword>
<keyword evidence="1" id="KW-0472">Membrane</keyword>
<dbReference type="HOGENOM" id="CLU_1394518_0_0_0"/>
<dbReference type="AlphaFoldDB" id="A0A068NJS9"/>
<keyword evidence="1" id="KW-1133">Transmembrane helix</keyword>
<dbReference type="OrthoDB" id="9795736at2"/>
<keyword evidence="3" id="KW-1185">Reference proteome</keyword>
<feature type="transmembrane region" description="Helical" evidence="1">
    <location>
        <begin position="59"/>
        <end position="80"/>
    </location>
</feature>
<feature type="transmembrane region" description="Helical" evidence="1">
    <location>
        <begin position="100"/>
        <end position="119"/>
    </location>
</feature>
<dbReference type="EMBL" id="CP007139">
    <property type="protein sequence ID" value="AIE83707.1"/>
    <property type="molecule type" value="Genomic_DNA"/>
</dbReference>
<dbReference type="eggNOG" id="COG4420">
    <property type="taxonomic scope" value="Bacteria"/>
</dbReference>
<evidence type="ECO:0000313" key="3">
    <source>
        <dbReference type="Proteomes" id="UP000027982"/>
    </source>
</evidence>
<dbReference type="Pfam" id="PF06210">
    <property type="entry name" value="DUF1003"/>
    <property type="match status" value="1"/>
</dbReference>
<dbReference type="InterPro" id="IPR010406">
    <property type="entry name" value="DUF1003"/>
</dbReference>
<proteinExistence type="predicted"/>
<dbReference type="Proteomes" id="UP000027982">
    <property type="component" value="Chromosome"/>
</dbReference>
<dbReference type="KEGG" id="fgi:OP10G_0339"/>
<organism evidence="2 3">
    <name type="scientific">Fimbriimonas ginsengisoli Gsoil 348</name>
    <dbReference type="NCBI Taxonomy" id="661478"/>
    <lineage>
        <taxon>Bacteria</taxon>
        <taxon>Bacillati</taxon>
        <taxon>Armatimonadota</taxon>
        <taxon>Fimbriimonadia</taxon>
        <taxon>Fimbriimonadales</taxon>
        <taxon>Fimbriimonadaceae</taxon>
        <taxon>Fimbriimonas</taxon>
    </lineage>
</organism>
<name>A0A068NJS9_FIMGI</name>
<sequence length="195" mass="22136">MPNDTDSAQGSPDLTTDVWSSLRLPASERAERLVKNANDVQGQQLSALDRLAVVITDQVGTMGFFLTIFAWTVLWCGYNILASRVPSLHWKAFDPFPAFVSYLLICNVIQILLIPLIMVGQNLQGRHAEIRAQLDFEINQTAEKEVTMILRHLEHQTDLIIQLMKHQNCQVSPEVVRSLRTDQQLTKEIEKEKPT</sequence>
<reference evidence="2 3" key="1">
    <citation type="journal article" date="2014" name="PLoS ONE">
        <title>The first complete genome sequence of the class fimbriimonadia in the phylum armatimonadetes.</title>
        <authorList>
            <person name="Hu Z.Y."/>
            <person name="Wang Y.Z."/>
            <person name="Im W.T."/>
            <person name="Wang S.Y."/>
            <person name="Zhao G.P."/>
            <person name="Zheng H.J."/>
            <person name="Quan Z.X."/>
        </authorList>
    </citation>
    <scope>NUCLEOTIDE SEQUENCE [LARGE SCALE GENOMIC DNA]</scope>
    <source>
        <strain evidence="2">Gsoil 348</strain>
    </source>
</reference>
<gene>
    <name evidence="2" type="ORF">OP10G_0339</name>
</gene>
<accession>A0A068NJS9</accession>
<dbReference type="STRING" id="661478.OP10G_0339"/>
<evidence type="ECO:0000256" key="1">
    <source>
        <dbReference type="SAM" id="Phobius"/>
    </source>
</evidence>
<evidence type="ECO:0000313" key="2">
    <source>
        <dbReference type="EMBL" id="AIE83707.1"/>
    </source>
</evidence>
<dbReference type="RefSeq" id="WP_025227622.1">
    <property type="nucleotide sequence ID" value="NZ_CP007139.1"/>
</dbReference>